<dbReference type="Proteomes" id="UP001500190">
    <property type="component" value="Unassembled WGS sequence"/>
</dbReference>
<dbReference type="SMART" id="SM00354">
    <property type="entry name" value="HTH_LACI"/>
    <property type="match status" value="1"/>
</dbReference>
<protein>
    <submittedName>
        <fullName evidence="5">LacI family DNA-binding transcriptional regulator</fullName>
    </submittedName>
</protein>
<dbReference type="SUPFAM" id="SSF53822">
    <property type="entry name" value="Periplasmic binding protein-like I"/>
    <property type="match status" value="1"/>
</dbReference>
<keyword evidence="2 5" id="KW-0238">DNA-binding</keyword>
<name>A0ABN2E3V2_9ACTN</name>
<dbReference type="InterPro" id="IPR010982">
    <property type="entry name" value="Lambda_DNA-bd_dom_sf"/>
</dbReference>
<evidence type="ECO:0000256" key="2">
    <source>
        <dbReference type="ARBA" id="ARBA00023125"/>
    </source>
</evidence>
<dbReference type="PANTHER" id="PTHR30146">
    <property type="entry name" value="LACI-RELATED TRANSCRIPTIONAL REPRESSOR"/>
    <property type="match status" value="1"/>
</dbReference>
<dbReference type="PROSITE" id="PS50932">
    <property type="entry name" value="HTH_LACI_2"/>
    <property type="match status" value="1"/>
</dbReference>
<evidence type="ECO:0000259" key="4">
    <source>
        <dbReference type="PROSITE" id="PS50932"/>
    </source>
</evidence>
<dbReference type="InterPro" id="IPR028082">
    <property type="entry name" value="Peripla_BP_I"/>
</dbReference>
<dbReference type="CDD" id="cd01392">
    <property type="entry name" value="HTH_LacI"/>
    <property type="match status" value="1"/>
</dbReference>
<evidence type="ECO:0000313" key="5">
    <source>
        <dbReference type="EMBL" id="GAA1594984.1"/>
    </source>
</evidence>
<gene>
    <name evidence="5" type="ORF">GCM10009742_47130</name>
</gene>
<organism evidence="5 6">
    <name type="scientific">Kribbella karoonensis</name>
    <dbReference type="NCBI Taxonomy" id="324851"/>
    <lineage>
        <taxon>Bacteria</taxon>
        <taxon>Bacillati</taxon>
        <taxon>Actinomycetota</taxon>
        <taxon>Actinomycetes</taxon>
        <taxon>Propionibacteriales</taxon>
        <taxon>Kribbellaceae</taxon>
        <taxon>Kribbella</taxon>
    </lineage>
</organism>
<keyword evidence="1" id="KW-0805">Transcription regulation</keyword>
<comment type="caution">
    <text evidence="5">The sequence shown here is derived from an EMBL/GenBank/DDBJ whole genome shotgun (WGS) entry which is preliminary data.</text>
</comment>
<evidence type="ECO:0000256" key="3">
    <source>
        <dbReference type="ARBA" id="ARBA00023163"/>
    </source>
</evidence>
<dbReference type="Pfam" id="PF00356">
    <property type="entry name" value="LacI"/>
    <property type="match status" value="1"/>
</dbReference>
<sequence length="328" mass="34649">MSGTRAARVTIHDIARELGISPSTVSRALSEGGVVSPATRQAVQDAAQQLGYETNRAARSMSLGRMHGLGLIVPDLRDPFFAEIAKDTQSRARVLDTAVYIADTDRDPAAELDVIRSMRREVDGFVVCAPRSADDALTAALDGAPSVIVHRSVDGFACITADLVDGMRQAIAHLRAIGHRRIAHVTGPAGSWSTAERLRGYELEVEPRDRIVIGPNADAFEGGVAAAERLLAAGATAVVTYNDFSALGLLSRLTALQVRIPQDLSIVGFDGLDVASVARPLTSVDVPRARAARMAVDVLLREAPGPQSSVVLPTQLIVRATTGPAPSQ</sequence>
<accession>A0ABN2E3V2</accession>
<reference evidence="5 6" key="1">
    <citation type="journal article" date="2019" name="Int. J. Syst. Evol. Microbiol.">
        <title>The Global Catalogue of Microorganisms (GCM) 10K type strain sequencing project: providing services to taxonomists for standard genome sequencing and annotation.</title>
        <authorList>
            <consortium name="The Broad Institute Genomics Platform"/>
            <consortium name="The Broad Institute Genome Sequencing Center for Infectious Disease"/>
            <person name="Wu L."/>
            <person name="Ma J."/>
        </authorList>
    </citation>
    <scope>NUCLEOTIDE SEQUENCE [LARGE SCALE GENOMIC DNA]</scope>
    <source>
        <strain evidence="5 6">JCM 14304</strain>
    </source>
</reference>
<dbReference type="InterPro" id="IPR000843">
    <property type="entry name" value="HTH_LacI"/>
</dbReference>
<dbReference type="PANTHER" id="PTHR30146:SF138">
    <property type="entry name" value="TRANSCRIPTIONAL REGULATORY PROTEIN"/>
    <property type="match status" value="1"/>
</dbReference>
<dbReference type="Pfam" id="PF13377">
    <property type="entry name" value="Peripla_BP_3"/>
    <property type="match status" value="1"/>
</dbReference>
<dbReference type="SUPFAM" id="SSF47413">
    <property type="entry name" value="lambda repressor-like DNA-binding domains"/>
    <property type="match status" value="1"/>
</dbReference>
<keyword evidence="6" id="KW-1185">Reference proteome</keyword>
<dbReference type="EMBL" id="BAAAND010000008">
    <property type="protein sequence ID" value="GAA1594984.1"/>
    <property type="molecule type" value="Genomic_DNA"/>
</dbReference>
<dbReference type="InterPro" id="IPR046335">
    <property type="entry name" value="LacI/GalR-like_sensor"/>
</dbReference>
<dbReference type="Gene3D" id="3.40.50.2300">
    <property type="match status" value="2"/>
</dbReference>
<dbReference type="GO" id="GO:0003677">
    <property type="term" value="F:DNA binding"/>
    <property type="evidence" value="ECO:0007669"/>
    <property type="project" value="UniProtKB-KW"/>
</dbReference>
<dbReference type="CDD" id="cd06267">
    <property type="entry name" value="PBP1_LacI_sugar_binding-like"/>
    <property type="match status" value="1"/>
</dbReference>
<evidence type="ECO:0000313" key="6">
    <source>
        <dbReference type="Proteomes" id="UP001500190"/>
    </source>
</evidence>
<keyword evidence="3" id="KW-0804">Transcription</keyword>
<feature type="domain" description="HTH lacI-type" evidence="4">
    <location>
        <begin position="9"/>
        <end position="63"/>
    </location>
</feature>
<evidence type="ECO:0000256" key="1">
    <source>
        <dbReference type="ARBA" id="ARBA00023015"/>
    </source>
</evidence>
<dbReference type="Gene3D" id="1.10.260.40">
    <property type="entry name" value="lambda repressor-like DNA-binding domains"/>
    <property type="match status" value="1"/>
</dbReference>
<proteinExistence type="predicted"/>
<dbReference type="RefSeq" id="WP_344194844.1">
    <property type="nucleotide sequence ID" value="NZ_BAAAND010000008.1"/>
</dbReference>